<organism evidence="2 3">
    <name type="scientific">Oryzias melastigma</name>
    <name type="common">Marine medaka</name>
    <dbReference type="NCBI Taxonomy" id="30732"/>
    <lineage>
        <taxon>Eukaryota</taxon>
        <taxon>Metazoa</taxon>
        <taxon>Chordata</taxon>
        <taxon>Craniata</taxon>
        <taxon>Vertebrata</taxon>
        <taxon>Euteleostomi</taxon>
        <taxon>Actinopterygii</taxon>
        <taxon>Neopterygii</taxon>
        <taxon>Teleostei</taxon>
        <taxon>Neoteleostei</taxon>
        <taxon>Acanthomorphata</taxon>
        <taxon>Ovalentaria</taxon>
        <taxon>Atherinomorphae</taxon>
        <taxon>Beloniformes</taxon>
        <taxon>Adrianichthyidae</taxon>
        <taxon>Oryziinae</taxon>
        <taxon>Oryzias</taxon>
    </lineage>
</organism>
<comment type="caution">
    <text evidence="2">The sequence shown here is derived from an EMBL/GenBank/DDBJ whole genome shotgun (WGS) entry which is preliminary data.</text>
</comment>
<evidence type="ECO:0000256" key="1">
    <source>
        <dbReference type="SAM" id="MobiDB-lite"/>
    </source>
</evidence>
<feature type="compositionally biased region" description="Basic and acidic residues" evidence="1">
    <location>
        <begin position="28"/>
        <end position="48"/>
    </location>
</feature>
<protein>
    <submittedName>
        <fullName evidence="2">Uncharacterized protein</fullName>
    </submittedName>
</protein>
<dbReference type="Proteomes" id="UP000646548">
    <property type="component" value="Unassembled WGS sequence"/>
</dbReference>
<gene>
    <name evidence="2" type="ORF">FQA47_019957</name>
</gene>
<dbReference type="AlphaFoldDB" id="A0A834FKG7"/>
<dbReference type="EMBL" id="WKFB01000105">
    <property type="protein sequence ID" value="KAF6735510.1"/>
    <property type="molecule type" value="Genomic_DNA"/>
</dbReference>
<accession>A0A834FKG7</accession>
<evidence type="ECO:0000313" key="2">
    <source>
        <dbReference type="EMBL" id="KAF6735510.1"/>
    </source>
</evidence>
<name>A0A834FKG7_ORYME</name>
<sequence length="130" mass="15001">MLTKMSLQTHINPETTQTKKKTTFKMGTEGKRTDTDTAMETKSKHERPSFFQRSAAAPLTLISLLLSKNEQSHHLKILCFTERWDIRSIQPSLVCIFTTFGTVDELPPMRTPGMLFKMRKNSFGKMKRFT</sequence>
<evidence type="ECO:0000313" key="3">
    <source>
        <dbReference type="Proteomes" id="UP000646548"/>
    </source>
</evidence>
<proteinExistence type="predicted"/>
<reference evidence="2" key="1">
    <citation type="journal article" name="BMC Genomics">
        <title>Long-read sequencing and de novo genome assembly of marine medaka (Oryzias melastigma).</title>
        <authorList>
            <person name="Liang P."/>
            <person name="Saqib H.S.A."/>
            <person name="Ni X."/>
            <person name="Shen Y."/>
        </authorList>
    </citation>
    <scope>NUCLEOTIDE SEQUENCE</scope>
    <source>
        <strain evidence="2">Bigg-433</strain>
    </source>
</reference>
<feature type="compositionally biased region" description="Polar residues" evidence="1">
    <location>
        <begin position="1"/>
        <end position="13"/>
    </location>
</feature>
<feature type="region of interest" description="Disordered" evidence="1">
    <location>
        <begin position="1"/>
        <end position="50"/>
    </location>
</feature>